<dbReference type="InterPro" id="IPR034286">
    <property type="entry name" value="M14_AGBL5-like"/>
</dbReference>
<comment type="catalytic activity">
    <reaction evidence="16">
        <text>C-terminal L-alpha-aminoacyl-L-glutamyl-[tubulin] + H2O = C-terminal L-alpha-aminoacyl-[tubulin] + L-glutamate</text>
        <dbReference type="Rhea" id="RHEA:63796"/>
        <dbReference type="Rhea" id="RHEA-COMP:16436"/>
        <dbReference type="Rhea" id="RHEA-COMP:16437"/>
        <dbReference type="ChEBI" id="CHEBI:15377"/>
        <dbReference type="ChEBI" id="CHEBI:29985"/>
        <dbReference type="ChEBI" id="CHEBI:90782"/>
        <dbReference type="ChEBI" id="CHEBI:149556"/>
        <dbReference type="EC" id="3.4.17.24"/>
    </reaction>
    <physiologicalReaction direction="left-to-right" evidence="16">
        <dbReference type="Rhea" id="RHEA:63797"/>
    </physiologicalReaction>
</comment>
<evidence type="ECO:0000313" key="24">
    <source>
        <dbReference type="EMBL" id="QDZ19156.1"/>
    </source>
</evidence>
<dbReference type="PROSITE" id="PS52035">
    <property type="entry name" value="PEPTIDASE_M14"/>
    <property type="match status" value="1"/>
</dbReference>
<accession>A0A5B8MFA5</accession>
<dbReference type="InterPro" id="IPR040626">
    <property type="entry name" value="Pepdidase_M14_N"/>
</dbReference>
<feature type="compositionally biased region" description="Low complexity" evidence="22">
    <location>
        <begin position="522"/>
        <end position="541"/>
    </location>
</feature>
<evidence type="ECO:0000256" key="18">
    <source>
        <dbReference type="ARBA" id="ARBA00032753"/>
    </source>
</evidence>
<evidence type="ECO:0000256" key="11">
    <source>
        <dbReference type="ARBA" id="ARBA00023049"/>
    </source>
</evidence>
<dbReference type="GO" id="GO:0004181">
    <property type="term" value="F:metallocarboxypeptidase activity"/>
    <property type="evidence" value="ECO:0007669"/>
    <property type="project" value="InterPro"/>
</dbReference>
<dbReference type="Proteomes" id="UP000316726">
    <property type="component" value="Chromosome 2"/>
</dbReference>
<evidence type="ECO:0000256" key="7">
    <source>
        <dbReference type="ARBA" id="ARBA00022670"/>
    </source>
</evidence>
<evidence type="ECO:0000256" key="10">
    <source>
        <dbReference type="ARBA" id="ARBA00022833"/>
    </source>
</evidence>
<evidence type="ECO:0000256" key="8">
    <source>
        <dbReference type="ARBA" id="ARBA00022723"/>
    </source>
</evidence>
<evidence type="ECO:0000259" key="23">
    <source>
        <dbReference type="PROSITE" id="PS52035"/>
    </source>
</evidence>
<dbReference type="GO" id="GO:0005634">
    <property type="term" value="C:nucleus"/>
    <property type="evidence" value="ECO:0007669"/>
    <property type="project" value="UniProtKB-SubCell"/>
</dbReference>
<evidence type="ECO:0000256" key="15">
    <source>
        <dbReference type="ARBA" id="ARBA00024524"/>
    </source>
</evidence>
<keyword evidence="7" id="KW-0645">Protease</keyword>
<dbReference type="PANTHER" id="PTHR12756">
    <property type="entry name" value="CYTOSOLIC CARBOXYPEPTIDASE"/>
    <property type="match status" value="1"/>
</dbReference>
<reference evidence="24 25" key="1">
    <citation type="submission" date="2018-07" db="EMBL/GenBank/DDBJ databases">
        <title>The complete nuclear genome of the prasinophyte Chloropicon primus (CCMP1205).</title>
        <authorList>
            <person name="Pombert J.-F."/>
            <person name="Otis C."/>
            <person name="Turmel M."/>
            <person name="Lemieux C."/>
        </authorList>
    </citation>
    <scope>NUCLEOTIDE SEQUENCE [LARGE SCALE GENOMIC DNA]</scope>
    <source>
        <strain evidence="24 25">CCMP1205</strain>
    </source>
</reference>
<dbReference type="GO" id="GO:0005819">
    <property type="term" value="C:spindle"/>
    <property type="evidence" value="ECO:0007669"/>
    <property type="project" value="UniProtKB-SubCell"/>
</dbReference>
<feature type="compositionally biased region" description="Basic and acidic residues" evidence="22">
    <location>
        <begin position="597"/>
        <end position="614"/>
    </location>
</feature>
<evidence type="ECO:0000256" key="21">
    <source>
        <dbReference type="PROSITE-ProRule" id="PRU01379"/>
    </source>
</evidence>
<keyword evidence="24" id="KW-0121">Carboxypeptidase</keyword>
<evidence type="ECO:0000256" key="1">
    <source>
        <dbReference type="ARBA" id="ARBA00001947"/>
    </source>
</evidence>
<dbReference type="OrthoDB" id="10253041at2759"/>
<feature type="active site" description="Proton donor/acceptor" evidence="21">
    <location>
        <position position="429"/>
    </location>
</feature>
<evidence type="ECO:0000256" key="12">
    <source>
        <dbReference type="ARBA" id="ARBA00023212"/>
    </source>
</evidence>
<dbReference type="CDD" id="cd06236">
    <property type="entry name" value="M14_AGBL5_like"/>
    <property type="match status" value="1"/>
</dbReference>
<feature type="region of interest" description="Disordered" evidence="22">
    <location>
        <begin position="522"/>
        <end position="561"/>
    </location>
</feature>
<keyword evidence="12" id="KW-0206">Cytoskeleton</keyword>
<dbReference type="PANTHER" id="PTHR12756:SF12">
    <property type="entry name" value="CYTOSOLIC CARBOXYPEPTIDASE-LIKE PROTEIN 5"/>
    <property type="match status" value="1"/>
</dbReference>
<comment type="cofactor">
    <cofactor evidence="1">
        <name>Zn(2+)</name>
        <dbReference type="ChEBI" id="CHEBI:29105"/>
    </cofactor>
</comment>
<evidence type="ECO:0000256" key="4">
    <source>
        <dbReference type="ARBA" id="ARBA00004214"/>
    </source>
</evidence>
<evidence type="ECO:0000313" key="25">
    <source>
        <dbReference type="Proteomes" id="UP000316726"/>
    </source>
</evidence>
<feature type="region of interest" description="Disordered" evidence="22">
    <location>
        <begin position="593"/>
        <end position="614"/>
    </location>
</feature>
<comment type="catalytic activity">
    <reaction evidence="20">
        <text>gamma-L-glutamyl-L-glutamyl-[protein] + H2O = L-glutamyl-[protein] + L-glutamate</text>
        <dbReference type="Rhea" id="RHEA:60152"/>
        <dbReference type="Rhea" id="RHEA-COMP:10208"/>
        <dbReference type="Rhea" id="RHEA-COMP:15517"/>
        <dbReference type="ChEBI" id="CHEBI:15377"/>
        <dbReference type="ChEBI" id="CHEBI:29973"/>
        <dbReference type="ChEBI" id="CHEBI:29985"/>
        <dbReference type="ChEBI" id="CHEBI:143622"/>
    </reaction>
    <physiologicalReaction direction="left-to-right" evidence="20">
        <dbReference type="Rhea" id="RHEA:60153"/>
    </physiologicalReaction>
</comment>
<dbReference type="STRING" id="1764295.A0A5B8MFA5"/>
<dbReference type="Gene3D" id="3.40.630.10">
    <property type="entry name" value="Zn peptidases"/>
    <property type="match status" value="1"/>
</dbReference>
<comment type="similarity">
    <text evidence="5 21">Belongs to the peptidase M14 family.</text>
</comment>
<dbReference type="GO" id="GO:0030496">
    <property type="term" value="C:midbody"/>
    <property type="evidence" value="ECO:0007669"/>
    <property type="project" value="UniProtKB-SubCell"/>
</dbReference>
<keyword evidence="9" id="KW-0378">Hydrolase</keyword>
<keyword evidence="11" id="KW-0482">Metalloprotease</keyword>
<protein>
    <recommendedName>
        <fullName evidence="14">Cytosolic carboxypeptidase-like protein 5</fullName>
        <ecNumber evidence="17">3.4.17.24</ecNumber>
    </recommendedName>
    <alternativeName>
        <fullName evidence="19">ATP/GTP-binding protein-like 5</fullName>
    </alternativeName>
    <alternativeName>
        <fullName evidence="18">Protein deglutamylase CCP5</fullName>
    </alternativeName>
</protein>
<evidence type="ECO:0000256" key="13">
    <source>
        <dbReference type="ARBA" id="ARBA00023242"/>
    </source>
</evidence>
<dbReference type="Pfam" id="PF18027">
    <property type="entry name" value="Pepdidase_M14_N"/>
    <property type="match status" value="1"/>
</dbReference>
<evidence type="ECO:0000256" key="19">
    <source>
        <dbReference type="ARBA" id="ARBA00032928"/>
    </source>
</evidence>
<dbReference type="InterPro" id="IPR000834">
    <property type="entry name" value="Peptidase_M14"/>
</dbReference>
<dbReference type="EC" id="3.4.17.24" evidence="17"/>
<dbReference type="InterPro" id="IPR050821">
    <property type="entry name" value="Cytosolic_carboxypeptidase"/>
</dbReference>
<dbReference type="SUPFAM" id="SSF53187">
    <property type="entry name" value="Zn-dependent exopeptidases"/>
    <property type="match status" value="1"/>
</dbReference>
<comment type="subcellular location">
    <subcellularLocation>
        <location evidence="3">Cytoplasm</location>
        <location evidence="3">Cytoskeleton</location>
        <location evidence="3">Spindle</location>
    </subcellularLocation>
    <subcellularLocation>
        <location evidence="4">Midbody</location>
    </subcellularLocation>
    <subcellularLocation>
        <location evidence="2">Nucleus</location>
    </subcellularLocation>
</comment>
<comment type="catalytic activity">
    <reaction evidence="15">
        <text>C-terminal L-alpha-aminoacyl-L-glutamyl-L-glutamyl-[tubulin] + H2O = C-terminal L-alpha-aminoacyl-L-glutamyl-[tubulin] + L-glutamate</text>
        <dbReference type="Rhea" id="RHEA:63792"/>
        <dbReference type="Rhea" id="RHEA-COMP:16435"/>
        <dbReference type="Rhea" id="RHEA-COMP:16436"/>
        <dbReference type="ChEBI" id="CHEBI:15377"/>
        <dbReference type="ChEBI" id="CHEBI:29985"/>
        <dbReference type="ChEBI" id="CHEBI:149555"/>
        <dbReference type="ChEBI" id="CHEBI:149556"/>
        <dbReference type="EC" id="3.4.17.24"/>
    </reaction>
    <physiologicalReaction direction="left-to-right" evidence="15">
        <dbReference type="Rhea" id="RHEA:63793"/>
    </physiologicalReaction>
</comment>
<evidence type="ECO:0000256" key="5">
    <source>
        <dbReference type="ARBA" id="ARBA00005988"/>
    </source>
</evidence>
<name>A0A5B8MFA5_9CHLO</name>
<gene>
    <name evidence="24" type="ORF">A3770_02p16740</name>
</gene>
<evidence type="ECO:0000256" key="22">
    <source>
        <dbReference type="SAM" id="MobiDB-lite"/>
    </source>
</evidence>
<dbReference type="EMBL" id="CP031035">
    <property type="protein sequence ID" value="QDZ19156.1"/>
    <property type="molecule type" value="Genomic_DNA"/>
</dbReference>
<dbReference type="AlphaFoldDB" id="A0A5B8MFA5"/>
<evidence type="ECO:0000256" key="16">
    <source>
        <dbReference type="ARBA" id="ARBA00024627"/>
    </source>
</evidence>
<organism evidence="24 25">
    <name type="scientific">Chloropicon primus</name>
    <dbReference type="NCBI Taxonomy" id="1764295"/>
    <lineage>
        <taxon>Eukaryota</taxon>
        <taxon>Viridiplantae</taxon>
        <taxon>Chlorophyta</taxon>
        <taxon>Chloropicophyceae</taxon>
        <taxon>Chloropicales</taxon>
        <taxon>Chloropicaceae</taxon>
        <taxon>Chloropicon</taxon>
    </lineage>
</organism>
<sequence length="643" mass="72945">MWKGIGLEEPVASPQLDHSSSCQGKGNQQDRKRVWQCNRLKFRTDFDSGNLADVIPCTKEGEYELWIRPDCSGQPFQTKHRTWFYFGLSGHEADQVLSFHVVNMNKQAKLYSFDMRPAFYTPGVSGQWEPTLEAVKHEMVASGFKLSFTHRFTSAKETFFAFCIPFSYTDNERLMSIVEKHAGARDDLYFCREALGFSKHGRTIDLITISSKDGMLDSSETTTSYPCVDLGREKVRAFDPSKKVFVVSSRVHPGETPATHVFNGFLSFLLQKDDERAIKLREKFVFKLVPIINPDGVSFGHYRSDSQGQNLNRFYEDPKPEIHPEIFALKSLIMYYFGKGTLEVSIDLHAHANRMGSFAYGNHLSSEQQMETILYNKLVAMNCPYYDFRSCSFSERNMSSKDKNGESKEGSNRVALYRATNLVHIYTIETNYSCASLTTAVTDAADSTKTISPGYKVQSRKKFTVDSFGQIGKALLVGMLDVKEWNPYSRLKSSEFKNMQVLRNWASSYVNASLLSKKFKSLSSMSPKGSRRSSVSAAVVAEEPPKPANPGRRSVSSFSAAKAATKERKSIFVQNKEKIRAMSLQNRERRRSIALQHGEDEAAKKGLRGKSEPYSEKVRVQVQKLEVETIETNENLEKSIRWF</sequence>
<keyword evidence="8" id="KW-0479">Metal-binding</keyword>
<evidence type="ECO:0000256" key="6">
    <source>
        <dbReference type="ARBA" id="ARBA00022490"/>
    </source>
</evidence>
<dbReference type="GO" id="GO:0008270">
    <property type="term" value="F:zinc ion binding"/>
    <property type="evidence" value="ECO:0007669"/>
    <property type="project" value="InterPro"/>
</dbReference>
<evidence type="ECO:0000256" key="9">
    <source>
        <dbReference type="ARBA" id="ARBA00022801"/>
    </source>
</evidence>
<evidence type="ECO:0000256" key="3">
    <source>
        <dbReference type="ARBA" id="ARBA00004186"/>
    </source>
</evidence>
<evidence type="ECO:0000256" key="17">
    <source>
        <dbReference type="ARBA" id="ARBA00026108"/>
    </source>
</evidence>
<keyword evidence="10" id="KW-0862">Zinc</keyword>
<dbReference type="GO" id="GO:0006508">
    <property type="term" value="P:proteolysis"/>
    <property type="evidence" value="ECO:0007669"/>
    <property type="project" value="UniProtKB-KW"/>
</dbReference>
<dbReference type="Pfam" id="PF00246">
    <property type="entry name" value="Peptidase_M14"/>
    <property type="match status" value="1"/>
</dbReference>
<evidence type="ECO:0000256" key="2">
    <source>
        <dbReference type="ARBA" id="ARBA00004123"/>
    </source>
</evidence>
<dbReference type="Gene3D" id="2.60.40.3120">
    <property type="match status" value="1"/>
</dbReference>
<proteinExistence type="inferred from homology"/>
<evidence type="ECO:0000256" key="14">
    <source>
        <dbReference type="ARBA" id="ARBA00024141"/>
    </source>
</evidence>
<keyword evidence="13" id="KW-0539">Nucleus</keyword>
<evidence type="ECO:0000256" key="20">
    <source>
        <dbReference type="ARBA" id="ARBA00047714"/>
    </source>
</evidence>
<keyword evidence="25" id="KW-1185">Reference proteome</keyword>
<keyword evidence="6" id="KW-0963">Cytoplasm</keyword>
<feature type="domain" description="Peptidase M14" evidence="23">
    <location>
        <begin position="164"/>
        <end position="475"/>
    </location>
</feature>